<keyword evidence="4" id="KW-1185">Reference proteome</keyword>
<dbReference type="Gramene" id="Pp3c6_29500V3.4">
    <property type="protein sequence ID" value="Pp3c6_29500V3.4"/>
    <property type="gene ID" value="Pp3c6_29500"/>
</dbReference>
<evidence type="ECO:0000256" key="1">
    <source>
        <dbReference type="SAM" id="MobiDB-lite"/>
    </source>
</evidence>
<dbReference type="InterPro" id="IPR004314">
    <property type="entry name" value="Neprosin"/>
</dbReference>
<reference evidence="3 4" key="1">
    <citation type="journal article" date="2008" name="Science">
        <title>The Physcomitrella genome reveals evolutionary insights into the conquest of land by plants.</title>
        <authorList>
            <person name="Rensing S."/>
            <person name="Lang D."/>
            <person name="Zimmer A."/>
            <person name="Terry A."/>
            <person name="Salamov A."/>
            <person name="Shapiro H."/>
            <person name="Nishiyama T."/>
            <person name="Perroud P.-F."/>
            <person name="Lindquist E."/>
            <person name="Kamisugi Y."/>
            <person name="Tanahashi T."/>
            <person name="Sakakibara K."/>
            <person name="Fujita T."/>
            <person name="Oishi K."/>
            <person name="Shin-I T."/>
            <person name="Kuroki Y."/>
            <person name="Toyoda A."/>
            <person name="Suzuki Y."/>
            <person name="Hashimoto A."/>
            <person name="Yamaguchi K."/>
            <person name="Sugano A."/>
            <person name="Kohara Y."/>
            <person name="Fujiyama A."/>
            <person name="Anterola A."/>
            <person name="Aoki S."/>
            <person name="Ashton N."/>
            <person name="Barbazuk W.B."/>
            <person name="Barker E."/>
            <person name="Bennetzen J."/>
            <person name="Bezanilla M."/>
            <person name="Blankenship R."/>
            <person name="Cho S.H."/>
            <person name="Dutcher S."/>
            <person name="Estelle M."/>
            <person name="Fawcett J.A."/>
            <person name="Gundlach H."/>
            <person name="Hanada K."/>
            <person name="Heyl A."/>
            <person name="Hicks K.A."/>
            <person name="Hugh J."/>
            <person name="Lohr M."/>
            <person name="Mayer K."/>
            <person name="Melkozernov A."/>
            <person name="Murata T."/>
            <person name="Nelson D."/>
            <person name="Pils B."/>
            <person name="Prigge M."/>
            <person name="Reiss B."/>
            <person name="Renner T."/>
            <person name="Rombauts S."/>
            <person name="Rushton P."/>
            <person name="Sanderfoot A."/>
            <person name="Schween G."/>
            <person name="Shiu S.-H."/>
            <person name="Stueber K."/>
            <person name="Theodoulou F.L."/>
            <person name="Tu H."/>
            <person name="Van de Peer Y."/>
            <person name="Verrier P.J."/>
            <person name="Waters E."/>
            <person name="Wood A."/>
            <person name="Yang L."/>
            <person name="Cove D."/>
            <person name="Cuming A."/>
            <person name="Hasebe M."/>
            <person name="Lucas S."/>
            <person name="Mishler D.B."/>
            <person name="Reski R."/>
            <person name="Grigoriev I."/>
            <person name="Quatrano R.S."/>
            <person name="Boore J.L."/>
        </authorList>
    </citation>
    <scope>NUCLEOTIDE SEQUENCE [LARGE SCALE GENOMIC DNA]</scope>
    <source>
        <strain evidence="3 4">cv. Gransden 2004</strain>
    </source>
</reference>
<dbReference type="Gramene" id="Pp3c6_29500V3.2">
    <property type="protein sequence ID" value="Pp3c6_29500V3.2"/>
    <property type="gene ID" value="Pp3c6_29500"/>
</dbReference>
<name>A9STN2_PHYPA</name>
<feature type="domain" description="Neprosin PEP catalytic" evidence="2">
    <location>
        <begin position="173"/>
        <end position="427"/>
    </location>
</feature>
<dbReference type="OrthoDB" id="1858978at2759"/>
<dbReference type="EnsemblPlants" id="Pp3c6_29500V3.4">
    <property type="protein sequence ID" value="Pp3c6_29500V3.4"/>
    <property type="gene ID" value="Pp3c6_29500"/>
</dbReference>
<dbReference type="AlphaFoldDB" id="A9STN2"/>
<dbReference type="PANTHER" id="PTHR31589">
    <property type="entry name" value="PROTEIN, PUTATIVE (DUF239)-RELATED-RELATED"/>
    <property type="match status" value="1"/>
</dbReference>
<protein>
    <recommendedName>
        <fullName evidence="2">Neprosin PEP catalytic domain-containing protein</fullName>
    </recommendedName>
</protein>
<organism evidence="3 4">
    <name type="scientific">Physcomitrium patens</name>
    <name type="common">Spreading-leaved earth moss</name>
    <name type="synonym">Physcomitrella patens</name>
    <dbReference type="NCBI Taxonomy" id="3218"/>
    <lineage>
        <taxon>Eukaryota</taxon>
        <taxon>Viridiplantae</taxon>
        <taxon>Streptophyta</taxon>
        <taxon>Embryophyta</taxon>
        <taxon>Bryophyta</taxon>
        <taxon>Bryophytina</taxon>
        <taxon>Bryopsida</taxon>
        <taxon>Funariidae</taxon>
        <taxon>Funariales</taxon>
        <taxon>Funariaceae</taxon>
        <taxon>Physcomitrium</taxon>
    </lineage>
</organism>
<dbReference type="EnsemblPlants" id="Pp3c6_29500V3.2">
    <property type="protein sequence ID" value="Pp3c6_29500V3.2"/>
    <property type="gene ID" value="Pp3c6_29500"/>
</dbReference>
<dbReference type="PROSITE" id="PS52045">
    <property type="entry name" value="NEPROSIN_PEP_CD"/>
    <property type="match status" value="1"/>
</dbReference>
<dbReference type="Proteomes" id="UP000006727">
    <property type="component" value="Chromosome 6"/>
</dbReference>
<dbReference type="EnsemblPlants" id="Pp3c6_29500V3.3">
    <property type="protein sequence ID" value="Pp3c6_29500V3.3"/>
    <property type="gene ID" value="Pp3c6_29500"/>
</dbReference>
<proteinExistence type="predicted"/>
<dbReference type="eggNOG" id="ENOG502QVB2">
    <property type="taxonomic scope" value="Eukaryota"/>
</dbReference>
<dbReference type="Gene3D" id="3.90.1320.10">
    <property type="entry name" value="Outer-capsid protein sigma 3, large lobe"/>
    <property type="match status" value="1"/>
</dbReference>
<dbReference type="RefSeq" id="XP_024377582.1">
    <property type="nucleotide sequence ID" value="XM_024521814.2"/>
</dbReference>
<feature type="region of interest" description="Disordered" evidence="1">
    <location>
        <begin position="113"/>
        <end position="133"/>
    </location>
</feature>
<evidence type="ECO:0000313" key="3">
    <source>
        <dbReference type="EnsemblPlants" id="Pp3c6_29500V3.4"/>
    </source>
</evidence>
<dbReference type="PROSITE" id="PS51257">
    <property type="entry name" value="PROKAR_LIPOPROTEIN"/>
    <property type="match status" value="1"/>
</dbReference>
<accession>A9STN2</accession>
<dbReference type="PANTHER" id="PTHR31589:SF110">
    <property type="entry name" value="PROTEIN, PUTATIVE (DUF239)-RELATED"/>
    <property type="match status" value="1"/>
</dbReference>
<dbReference type="FunFam" id="3.90.1320.10:FF:000001">
    <property type="entry name" value="Putative carboxyl-terminal proteinase"/>
    <property type="match status" value="1"/>
</dbReference>
<reference evidence="3 4" key="2">
    <citation type="journal article" date="2018" name="Plant J.">
        <title>The Physcomitrella patens chromosome-scale assembly reveals moss genome structure and evolution.</title>
        <authorList>
            <person name="Lang D."/>
            <person name="Ullrich K.K."/>
            <person name="Murat F."/>
            <person name="Fuchs J."/>
            <person name="Jenkins J."/>
            <person name="Haas F.B."/>
            <person name="Piednoel M."/>
            <person name="Gundlach H."/>
            <person name="Van Bel M."/>
            <person name="Meyberg R."/>
            <person name="Vives C."/>
            <person name="Morata J."/>
            <person name="Symeonidi A."/>
            <person name="Hiss M."/>
            <person name="Muchero W."/>
            <person name="Kamisugi Y."/>
            <person name="Saleh O."/>
            <person name="Blanc G."/>
            <person name="Decker E.L."/>
            <person name="van Gessel N."/>
            <person name="Grimwood J."/>
            <person name="Hayes R.D."/>
            <person name="Graham S.W."/>
            <person name="Gunter L.E."/>
            <person name="McDaniel S.F."/>
            <person name="Hoernstein S.N.W."/>
            <person name="Larsson A."/>
            <person name="Li F.W."/>
            <person name="Perroud P.F."/>
            <person name="Phillips J."/>
            <person name="Ranjan P."/>
            <person name="Rokshar D.S."/>
            <person name="Rothfels C.J."/>
            <person name="Schneider L."/>
            <person name="Shu S."/>
            <person name="Stevenson D.W."/>
            <person name="Thummler F."/>
            <person name="Tillich M."/>
            <person name="Villarreal Aguilar J.C."/>
            <person name="Widiez T."/>
            <person name="Wong G.K."/>
            <person name="Wymore A."/>
            <person name="Zhang Y."/>
            <person name="Zimmer A.D."/>
            <person name="Quatrano R.S."/>
            <person name="Mayer K.F.X."/>
            <person name="Goodstein D."/>
            <person name="Casacuberta J.M."/>
            <person name="Vandepoele K."/>
            <person name="Reski R."/>
            <person name="Cuming A.C."/>
            <person name="Tuskan G.A."/>
            <person name="Maumus F."/>
            <person name="Salse J."/>
            <person name="Schmutz J."/>
            <person name="Rensing S.A."/>
        </authorList>
    </citation>
    <scope>NUCLEOTIDE SEQUENCE [LARGE SCALE GENOMIC DNA]</scope>
    <source>
        <strain evidence="3 4">cv. Gransden 2004</strain>
    </source>
</reference>
<dbReference type="Gramene" id="Pp3c6_29500V3.3">
    <property type="protein sequence ID" value="Pp3c6_29500V3.3"/>
    <property type="gene ID" value="Pp3c6_29500"/>
</dbReference>
<dbReference type="Pfam" id="PF14365">
    <property type="entry name" value="Neprosin_AP"/>
    <property type="match status" value="1"/>
</dbReference>
<dbReference type="GeneID" id="112283283"/>
<dbReference type="InterPro" id="IPR025521">
    <property type="entry name" value="Neprosin_propep"/>
</dbReference>
<reference evidence="3" key="3">
    <citation type="submission" date="2020-12" db="UniProtKB">
        <authorList>
            <consortium name="EnsemblPlants"/>
        </authorList>
    </citation>
    <scope>IDENTIFICATION</scope>
</reference>
<dbReference type="InterPro" id="IPR053168">
    <property type="entry name" value="Glutamic_endopeptidase"/>
</dbReference>
<dbReference type="HOGENOM" id="CLU_030538_1_1_1"/>
<evidence type="ECO:0000313" key="4">
    <source>
        <dbReference type="Proteomes" id="UP000006727"/>
    </source>
</evidence>
<gene>
    <name evidence="3" type="primary">LOC112283283</name>
</gene>
<evidence type="ECO:0000259" key="2">
    <source>
        <dbReference type="PROSITE" id="PS52045"/>
    </source>
</evidence>
<dbReference type="OMA" id="KKQEPND"/>
<dbReference type="EMBL" id="ABEU02000006">
    <property type="status" value="NOT_ANNOTATED_CDS"/>
    <property type="molecule type" value="Genomic_DNA"/>
</dbReference>
<sequence length="427" mass="46905">MSRRHKPQVFTATLIGILFYACIHTQLRPACASSAKSRFFRSQRKLAEIHRHLAQVNKPAVISIQSNDGDIIDCVNSVHQPAFDHPALRNHSLQASPAAFPKNSLAEEVLRNKTGEPPPQLWHQTGQSCPHGTIPIRRTSAKDVLRAGSLKEYMMKKTGPSSPISPPSRTLQTQADNSHEHAIGYMRGDMLYGAQATLNVWNPTVQEPSEFSLSQIWVLAGTFNNDLNSIEAGWQVSPLIYGDSNPRLFIYWTADAYQGTGCYNLLCSGFVQTSNAIAIGAAITPLSSAGGSQYDISILIWKDPSRGNWWMQFGEDHLVGYWPASLFTHLATSASMLEWGGEVVNSRPGGRHTATRMGSGQFPEKGFGQASYLRNIKFVDANNVLKTPLGMRTLAEHPACYNIQKGANAQWGAFFFYGGPGQNADCP</sequence>
<dbReference type="Pfam" id="PF03080">
    <property type="entry name" value="Neprosin"/>
    <property type="match status" value="1"/>
</dbReference>